<dbReference type="InterPro" id="IPR050541">
    <property type="entry name" value="LRR_TM_domain-containing"/>
</dbReference>
<dbReference type="EMBL" id="VIIS01002218">
    <property type="protein sequence ID" value="KAF0286969.1"/>
    <property type="molecule type" value="Genomic_DNA"/>
</dbReference>
<dbReference type="PANTHER" id="PTHR24369">
    <property type="entry name" value="ANTIGEN BSP, PUTATIVE-RELATED"/>
    <property type="match status" value="1"/>
</dbReference>
<evidence type="ECO:0000256" key="5">
    <source>
        <dbReference type="SAM" id="SignalP"/>
    </source>
</evidence>
<dbReference type="PROSITE" id="PS51450">
    <property type="entry name" value="LRR"/>
    <property type="match status" value="2"/>
</dbReference>
<evidence type="ECO:0000256" key="4">
    <source>
        <dbReference type="SAM" id="MobiDB-lite"/>
    </source>
</evidence>
<feature type="compositionally biased region" description="Acidic residues" evidence="4">
    <location>
        <begin position="705"/>
        <end position="719"/>
    </location>
</feature>
<dbReference type="AlphaFoldDB" id="A0A6A4V1E5"/>
<dbReference type="Pfam" id="PF13855">
    <property type="entry name" value="LRR_8"/>
    <property type="match status" value="2"/>
</dbReference>
<dbReference type="PANTHER" id="PTHR24369:SF210">
    <property type="entry name" value="CHAOPTIN-RELATED"/>
    <property type="match status" value="1"/>
</dbReference>
<feature type="compositionally biased region" description="Low complexity" evidence="4">
    <location>
        <begin position="720"/>
        <end position="734"/>
    </location>
</feature>
<evidence type="ECO:0000313" key="7">
    <source>
        <dbReference type="Proteomes" id="UP000440578"/>
    </source>
</evidence>
<dbReference type="Gene3D" id="3.80.10.10">
    <property type="entry name" value="Ribonuclease Inhibitor"/>
    <property type="match status" value="2"/>
</dbReference>
<reference evidence="6 7" key="1">
    <citation type="submission" date="2019-07" db="EMBL/GenBank/DDBJ databases">
        <title>Draft genome assembly of a fouling barnacle, Amphibalanus amphitrite (Darwin, 1854): The first reference genome for Thecostraca.</title>
        <authorList>
            <person name="Kim W."/>
        </authorList>
    </citation>
    <scope>NUCLEOTIDE SEQUENCE [LARGE SCALE GENOMIC DNA]</scope>
    <source>
        <strain evidence="6">SNU_AA5</strain>
        <tissue evidence="6">Soma without cirri and trophi</tissue>
    </source>
</reference>
<evidence type="ECO:0000256" key="1">
    <source>
        <dbReference type="ARBA" id="ARBA00022614"/>
    </source>
</evidence>
<dbReference type="InterPro" id="IPR001611">
    <property type="entry name" value="Leu-rich_rpt"/>
</dbReference>
<organism evidence="6 7">
    <name type="scientific">Amphibalanus amphitrite</name>
    <name type="common">Striped barnacle</name>
    <name type="synonym">Balanus amphitrite</name>
    <dbReference type="NCBI Taxonomy" id="1232801"/>
    <lineage>
        <taxon>Eukaryota</taxon>
        <taxon>Metazoa</taxon>
        <taxon>Ecdysozoa</taxon>
        <taxon>Arthropoda</taxon>
        <taxon>Crustacea</taxon>
        <taxon>Multicrustacea</taxon>
        <taxon>Cirripedia</taxon>
        <taxon>Thoracica</taxon>
        <taxon>Thoracicalcarea</taxon>
        <taxon>Balanomorpha</taxon>
        <taxon>Balanoidea</taxon>
        <taxon>Balanidae</taxon>
        <taxon>Amphibalaninae</taxon>
        <taxon>Amphibalanus</taxon>
    </lineage>
</organism>
<keyword evidence="1" id="KW-0433">Leucine-rich repeat</keyword>
<dbReference type="InterPro" id="IPR003591">
    <property type="entry name" value="Leu-rich_rpt_typical-subtyp"/>
</dbReference>
<dbReference type="SUPFAM" id="SSF52058">
    <property type="entry name" value="L domain-like"/>
    <property type="match status" value="1"/>
</dbReference>
<accession>A0A6A4V1E5</accession>
<feature type="chain" id="PRO_5025509415" evidence="5">
    <location>
        <begin position="26"/>
        <end position="773"/>
    </location>
</feature>
<sequence length="773" mass="85051">MARATITAVIAALCLLLTLSGAASSEPDESQTASPGGSCPPVCTCHLTERSLVPLVRFSETGDRDHDSEHHWQYYHQRETLNGSSAAAGADGQPAQTADLVVSVVCALQFDTDTAALLQQLPVDTKFLSLLQAPDLPATYIRAEHFSALTQLEGLEIHGFHAHDDYSHDHAAAAGLHGNDFASMLARAGRHRGLLEPAQPASARIALSPDALRPLSRLTLLSLEHVLLSPEASGGPAAAQYQVVSAAGGDGGAAGPQVQLVVAEQPEVVPYNEFRLHAAPQYSSFANLTSLEFLRLAHSGLEELQWQLFEGLSELKHLRLEHQLVRTLPDFAFFGCPALQQLSLAGNRLLTVNMKGFAGLLDLETLDLSDNLISELSYVTFAPFPRLRELSLAGNPVSAVLEGALDMMNGTEVLRLGAADTPLTVRPRALRHLSELRELSVANLTAPGLRGELLAELPQLRRLELHGDLGELRFDAFSGVPRLERLDVSRCRLEDVSQDAFLGLGRLTVLDLSHNALTELAAETFSPLSSLRELYLHHNHLSWLSPEVLSGIRPKLLQLQHNPWECTCQLAFLSAAMTNKARSEHRTVCEWDSSAPGGRSCHHEHRAHLHYDARLEPRCHQPEQFRHWGLYEVLQQQLRCRRRPAAAAAGRARAQLHPEAEDVDYLAAPDADVVLLDDRQPTEDDEYDYSAAAIADQELAMAEYSADDYAPESEPESDPEPVQQQQQPANVLQPEPEPEYATIPPEMFAKLSKKAQKLERERMNPKFRKFYNL</sequence>
<dbReference type="GO" id="GO:0005886">
    <property type="term" value="C:plasma membrane"/>
    <property type="evidence" value="ECO:0007669"/>
    <property type="project" value="TreeGrafter"/>
</dbReference>
<keyword evidence="2 5" id="KW-0732">Signal</keyword>
<comment type="caution">
    <text evidence="6">The sequence shown here is derived from an EMBL/GenBank/DDBJ whole genome shotgun (WGS) entry which is preliminary data.</text>
</comment>
<feature type="signal peptide" evidence="5">
    <location>
        <begin position="1"/>
        <end position="25"/>
    </location>
</feature>
<proteinExistence type="predicted"/>
<keyword evidence="3" id="KW-0677">Repeat</keyword>
<protein>
    <submittedName>
        <fullName evidence="6">Leucine-rich repeat-containing protein 70</fullName>
    </submittedName>
</protein>
<evidence type="ECO:0000313" key="6">
    <source>
        <dbReference type="EMBL" id="KAF0286969.1"/>
    </source>
</evidence>
<name>A0A6A4V1E5_AMPAM</name>
<dbReference type="InterPro" id="IPR032675">
    <property type="entry name" value="LRR_dom_sf"/>
</dbReference>
<dbReference type="SMART" id="SM00369">
    <property type="entry name" value="LRR_TYP"/>
    <property type="match status" value="8"/>
</dbReference>
<feature type="region of interest" description="Disordered" evidence="4">
    <location>
        <begin position="705"/>
        <end position="745"/>
    </location>
</feature>
<dbReference type="OrthoDB" id="2020019at2759"/>
<keyword evidence="7" id="KW-1185">Reference proteome</keyword>
<evidence type="ECO:0000256" key="2">
    <source>
        <dbReference type="ARBA" id="ARBA00022729"/>
    </source>
</evidence>
<evidence type="ECO:0000256" key="3">
    <source>
        <dbReference type="ARBA" id="ARBA00022737"/>
    </source>
</evidence>
<dbReference type="Proteomes" id="UP000440578">
    <property type="component" value="Unassembled WGS sequence"/>
</dbReference>
<gene>
    <name evidence="6" type="primary">LRRC70_0</name>
    <name evidence="6" type="ORF">FJT64_014544</name>
</gene>